<organism evidence="2 3">
    <name type="scientific">Saccharopolyspora hirsuta</name>
    <dbReference type="NCBI Taxonomy" id="1837"/>
    <lineage>
        <taxon>Bacteria</taxon>
        <taxon>Bacillati</taxon>
        <taxon>Actinomycetota</taxon>
        <taxon>Actinomycetes</taxon>
        <taxon>Pseudonocardiales</taxon>
        <taxon>Pseudonocardiaceae</taxon>
        <taxon>Saccharopolyspora</taxon>
    </lineage>
</organism>
<name>A0A5M7C9R8_SACHI</name>
<dbReference type="RefSeq" id="WP_150064636.1">
    <property type="nucleotide sequence ID" value="NZ_JBEPDJ010000001.1"/>
</dbReference>
<evidence type="ECO:0000313" key="2">
    <source>
        <dbReference type="EMBL" id="KAA5838130.1"/>
    </source>
</evidence>
<dbReference type="Proteomes" id="UP000323946">
    <property type="component" value="Unassembled WGS sequence"/>
</dbReference>
<keyword evidence="3" id="KW-1185">Reference proteome</keyword>
<protein>
    <submittedName>
        <fullName evidence="2">Uncharacterized protein</fullName>
    </submittedName>
</protein>
<evidence type="ECO:0000256" key="1">
    <source>
        <dbReference type="SAM" id="MobiDB-lite"/>
    </source>
</evidence>
<dbReference type="SMR" id="A0A5M7C9R8"/>
<accession>A0A5M7C9R8</accession>
<reference evidence="2 3" key="1">
    <citation type="submission" date="2019-09" db="EMBL/GenBank/DDBJ databases">
        <title>Draft genome sequence of the thermophilic Saccharopolyspora hirsuta VKM Ac-666T.</title>
        <authorList>
            <person name="Lobastova T.G."/>
            <person name="Fokina V."/>
            <person name="Bragin E.Y."/>
            <person name="Shtratnikova V.Y."/>
            <person name="Starodumova I.P."/>
            <person name="Tarlachkov S.V."/>
            <person name="Donova M.V."/>
        </authorList>
    </citation>
    <scope>NUCLEOTIDE SEQUENCE [LARGE SCALE GENOMIC DNA]</scope>
    <source>
        <strain evidence="2 3">VKM Ac-666</strain>
    </source>
</reference>
<sequence length="105" mass="11185">MDRVAREDPELASPRLVRAARRSPARSGAEKDTRTRRTAVNLALLRAPLEGLELDSFDHAALTWLADRDGEVVATVFSLLGRARAAAPPGSTEDSRAAGRVPGPG</sequence>
<gene>
    <name evidence="2" type="ORF">F1721_01355</name>
</gene>
<dbReference type="AlphaFoldDB" id="A0A5M7C9R8"/>
<evidence type="ECO:0000313" key="3">
    <source>
        <dbReference type="Proteomes" id="UP000323946"/>
    </source>
</evidence>
<feature type="region of interest" description="Disordered" evidence="1">
    <location>
        <begin position="1"/>
        <end position="36"/>
    </location>
</feature>
<feature type="region of interest" description="Disordered" evidence="1">
    <location>
        <begin position="83"/>
        <end position="105"/>
    </location>
</feature>
<dbReference type="EMBL" id="VWPH01000001">
    <property type="protein sequence ID" value="KAA5838130.1"/>
    <property type="molecule type" value="Genomic_DNA"/>
</dbReference>
<proteinExistence type="predicted"/>
<comment type="caution">
    <text evidence="2">The sequence shown here is derived from an EMBL/GenBank/DDBJ whole genome shotgun (WGS) entry which is preliminary data.</text>
</comment>
<dbReference type="OrthoDB" id="3698588at2"/>